<evidence type="ECO:0000256" key="6">
    <source>
        <dbReference type="ARBA" id="ARBA00022753"/>
    </source>
</evidence>
<evidence type="ECO:0000256" key="3">
    <source>
        <dbReference type="ARBA" id="ARBA00006203"/>
    </source>
</evidence>
<reference evidence="11 12" key="1">
    <citation type="journal article" date="2020" name="Cell">
        <title>Large-Scale Comparative Analyses of Tick Genomes Elucidate Their Genetic Diversity and Vector Capacities.</title>
        <authorList>
            <consortium name="Tick Genome and Microbiome Consortium (TIGMIC)"/>
            <person name="Jia N."/>
            <person name="Wang J."/>
            <person name="Shi W."/>
            <person name="Du L."/>
            <person name="Sun Y."/>
            <person name="Zhan W."/>
            <person name="Jiang J.F."/>
            <person name="Wang Q."/>
            <person name="Zhang B."/>
            <person name="Ji P."/>
            <person name="Bell-Sakyi L."/>
            <person name="Cui X.M."/>
            <person name="Yuan T.T."/>
            <person name="Jiang B.G."/>
            <person name="Yang W.F."/>
            <person name="Lam T.T."/>
            <person name="Chang Q.C."/>
            <person name="Ding S.J."/>
            <person name="Wang X.J."/>
            <person name="Zhu J.G."/>
            <person name="Ruan X.D."/>
            <person name="Zhao L."/>
            <person name="Wei J.T."/>
            <person name="Ye R.Z."/>
            <person name="Que T.C."/>
            <person name="Du C.H."/>
            <person name="Zhou Y.H."/>
            <person name="Cheng J.X."/>
            <person name="Dai P.F."/>
            <person name="Guo W.B."/>
            <person name="Han X.H."/>
            <person name="Huang E.J."/>
            <person name="Li L.F."/>
            <person name="Wei W."/>
            <person name="Gao Y.C."/>
            <person name="Liu J.Z."/>
            <person name="Shao H.Z."/>
            <person name="Wang X."/>
            <person name="Wang C.C."/>
            <person name="Yang T.C."/>
            <person name="Huo Q.B."/>
            <person name="Li W."/>
            <person name="Chen H.Y."/>
            <person name="Chen S.E."/>
            <person name="Zhou L.G."/>
            <person name="Ni X.B."/>
            <person name="Tian J.H."/>
            <person name="Sheng Y."/>
            <person name="Liu T."/>
            <person name="Pan Y.S."/>
            <person name="Xia L.Y."/>
            <person name="Li J."/>
            <person name="Zhao F."/>
            <person name="Cao W.C."/>
        </authorList>
    </citation>
    <scope>NUCLEOTIDE SEQUENCE [LARGE SCALE GENOMIC DNA]</scope>
    <source>
        <strain evidence="11">HaeL-2018</strain>
    </source>
</reference>
<dbReference type="VEuPathDB" id="VectorBase:HLOH_043576"/>
<keyword evidence="4" id="KW-0813">Transport</keyword>
<evidence type="ECO:0000256" key="8">
    <source>
        <dbReference type="ARBA" id="ARBA00023136"/>
    </source>
</evidence>
<evidence type="ECO:0000313" key="11">
    <source>
        <dbReference type="EMBL" id="KAH9369003.1"/>
    </source>
</evidence>
<keyword evidence="5 10" id="KW-0812">Transmembrane</keyword>
<evidence type="ECO:0000256" key="1">
    <source>
        <dbReference type="ARBA" id="ARBA00004155"/>
    </source>
</evidence>
<keyword evidence="6" id="KW-0967">Endosome</keyword>
<evidence type="ECO:0000256" key="10">
    <source>
        <dbReference type="SAM" id="Phobius"/>
    </source>
</evidence>
<dbReference type="GO" id="GO:0010008">
    <property type="term" value="C:endosome membrane"/>
    <property type="evidence" value="ECO:0007669"/>
    <property type="project" value="UniProtKB-SubCell"/>
</dbReference>
<sequence>MFPSDEVVPEKPVAHGDSDFIPLQPLSDGGKTTNLSSAVLECDVAVNMPPPKPGVFFFVLLILAAAWTVVGVSVFGLCFFSYKHYHAAIWALASAIFAGSVVHLQVLHLLKKLDVWHDVHTLGGLKTLAIIVSAACLIASVAYWALVVTRREVFSMAAGTLYPVATLSTITLLWGLLLYGSARHCQKRVAEANPALLSHGGYGVPDA</sequence>
<dbReference type="GO" id="GO:0005765">
    <property type="term" value="C:lysosomal membrane"/>
    <property type="evidence" value="ECO:0007669"/>
    <property type="project" value="UniProtKB-SubCell"/>
</dbReference>
<protein>
    <submittedName>
        <fullName evidence="11">Uncharacterized protein</fullName>
    </submittedName>
</protein>
<dbReference type="Proteomes" id="UP000821853">
    <property type="component" value="Chromosome 2"/>
</dbReference>
<evidence type="ECO:0000256" key="2">
    <source>
        <dbReference type="ARBA" id="ARBA00004337"/>
    </source>
</evidence>
<dbReference type="InterPro" id="IPR026218">
    <property type="entry name" value="HRG"/>
</dbReference>
<dbReference type="EMBL" id="JABSTR010000004">
    <property type="protein sequence ID" value="KAH9369003.1"/>
    <property type="molecule type" value="Genomic_DNA"/>
</dbReference>
<feature type="transmembrane region" description="Helical" evidence="10">
    <location>
        <begin position="160"/>
        <end position="179"/>
    </location>
</feature>
<proteinExistence type="inferred from homology"/>
<keyword evidence="8 10" id="KW-0472">Membrane</keyword>
<feature type="transmembrane region" description="Helical" evidence="10">
    <location>
        <begin position="87"/>
        <end position="107"/>
    </location>
</feature>
<evidence type="ECO:0000313" key="12">
    <source>
        <dbReference type="Proteomes" id="UP000821853"/>
    </source>
</evidence>
<evidence type="ECO:0000256" key="7">
    <source>
        <dbReference type="ARBA" id="ARBA00022989"/>
    </source>
</evidence>
<organism evidence="11 12">
    <name type="scientific">Haemaphysalis longicornis</name>
    <name type="common">Bush tick</name>
    <dbReference type="NCBI Taxonomy" id="44386"/>
    <lineage>
        <taxon>Eukaryota</taxon>
        <taxon>Metazoa</taxon>
        <taxon>Ecdysozoa</taxon>
        <taxon>Arthropoda</taxon>
        <taxon>Chelicerata</taxon>
        <taxon>Arachnida</taxon>
        <taxon>Acari</taxon>
        <taxon>Parasitiformes</taxon>
        <taxon>Ixodida</taxon>
        <taxon>Ixodoidea</taxon>
        <taxon>Ixodidae</taxon>
        <taxon>Haemaphysalinae</taxon>
        <taxon>Haemaphysalis</taxon>
    </lineage>
</organism>
<dbReference type="OMA" id="TFYYKIP"/>
<dbReference type="AlphaFoldDB" id="A0A9J6G1T5"/>
<accession>A0A9J6G1T5</accession>
<comment type="caution">
    <text evidence="11">The sequence shown here is derived from an EMBL/GenBank/DDBJ whole genome shotgun (WGS) entry which is preliminary data.</text>
</comment>
<dbReference type="GO" id="GO:0020037">
    <property type="term" value="F:heme binding"/>
    <property type="evidence" value="ECO:0007669"/>
    <property type="project" value="TreeGrafter"/>
</dbReference>
<evidence type="ECO:0000256" key="9">
    <source>
        <dbReference type="ARBA" id="ARBA00023228"/>
    </source>
</evidence>
<evidence type="ECO:0000256" key="4">
    <source>
        <dbReference type="ARBA" id="ARBA00022448"/>
    </source>
</evidence>
<dbReference type="PANTHER" id="PTHR31525">
    <property type="entry name" value="HEME TRANSPORTER HRG1"/>
    <property type="match status" value="1"/>
</dbReference>
<dbReference type="GO" id="GO:0005886">
    <property type="term" value="C:plasma membrane"/>
    <property type="evidence" value="ECO:0007669"/>
    <property type="project" value="TreeGrafter"/>
</dbReference>
<comment type="subcellular location">
    <subcellularLocation>
        <location evidence="2">Endosome membrane</location>
        <topology evidence="2">Multi-pass membrane protein</topology>
    </subcellularLocation>
    <subcellularLocation>
        <location evidence="1">Lysosome membrane</location>
        <topology evidence="1">Multi-pass membrane protein</topology>
    </subcellularLocation>
</comment>
<feature type="transmembrane region" description="Helical" evidence="10">
    <location>
        <begin position="55"/>
        <end position="80"/>
    </location>
</feature>
<feature type="transmembrane region" description="Helical" evidence="10">
    <location>
        <begin position="127"/>
        <end position="148"/>
    </location>
</feature>
<keyword evidence="12" id="KW-1185">Reference proteome</keyword>
<gene>
    <name evidence="11" type="ORF">HPB48_002651</name>
</gene>
<dbReference type="PANTHER" id="PTHR31525:SF1">
    <property type="entry name" value="HEME TRANSPORTER HRG1"/>
    <property type="match status" value="1"/>
</dbReference>
<comment type="similarity">
    <text evidence="3">Belongs to the HRG family.</text>
</comment>
<dbReference type="OrthoDB" id="5954402at2759"/>
<name>A0A9J6G1T5_HAELO</name>
<evidence type="ECO:0000256" key="5">
    <source>
        <dbReference type="ARBA" id="ARBA00022692"/>
    </source>
</evidence>
<keyword evidence="7 10" id="KW-1133">Transmembrane helix</keyword>
<dbReference type="GO" id="GO:0015232">
    <property type="term" value="F:heme transmembrane transporter activity"/>
    <property type="evidence" value="ECO:0007669"/>
    <property type="project" value="InterPro"/>
</dbReference>
<keyword evidence="9" id="KW-0458">Lysosome</keyword>